<gene>
    <name evidence="1" type="ORF">PanWU01x14_083350</name>
</gene>
<keyword evidence="2" id="KW-1185">Reference proteome</keyword>
<sequence>MITTNLRVKAYQSLAIAVFLSSSTPPALLAPSSGRHPSAHAQLRFPSSALSERIHWTAQP</sequence>
<name>A0A2P5DA60_PARAD</name>
<protein>
    <submittedName>
        <fullName evidence="1">Uncharacterized protein</fullName>
    </submittedName>
</protein>
<dbReference type="Proteomes" id="UP000237105">
    <property type="component" value="Unassembled WGS sequence"/>
</dbReference>
<evidence type="ECO:0000313" key="1">
    <source>
        <dbReference type="EMBL" id="PON70160.1"/>
    </source>
</evidence>
<proteinExistence type="predicted"/>
<comment type="caution">
    <text evidence="1">The sequence shown here is derived from an EMBL/GenBank/DDBJ whole genome shotgun (WGS) entry which is preliminary data.</text>
</comment>
<organism evidence="1 2">
    <name type="scientific">Parasponia andersonii</name>
    <name type="common">Sponia andersonii</name>
    <dbReference type="NCBI Taxonomy" id="3476"/>
    <lineage>
        <taxon>Eukaryota</taxon>
        <taxon>Viridiplantae</taxon>
        <taxon>Streptophyta</taxon>
        <taxon>Embryophyta</taxon>
        <taxon>Tracheophyta</taxon>
        <taxon>Spermatophyta</taxon>
        <taxon>Magnoliopsida</taxon>
        <taxon>eudicotyledons</taxon>
        <taxon>Gunneridae</taxon>
        <taxon>Pentapetalae</taxon>
        <taxon>rosids</taxon>
        <taxon>fabids</taxon>
        <taxon>Rosales</taxon>
        <taxon>Cannabaceae</taxon>
        <taxon>Parasponia</taxon>
    </lineage>
</organism>
<dbReference type="EMBL" id="JXTB01000052">
    <property type="protein sequence ID" value="PON70160.1"/>
    <property type="molecule type" value="Genomic_DNA"/>
</dbReference>
<reference evidence="2" key="1">
    <citation type="submission" date="2016-06" db="EMBL/GenBank/DDBJ databases">
        <title>Parallel loss of symbiosis genes in relatives of nitrogen-fixing non-legume Parasponia.</title>
        <authorList>
            <person name="Van Velzen R."/>
            <person name="Holmer R."/>
            <person name="Bu F."/>
            <person name="Rutten L."/>
            <person name="Van Zeijl A."/>
            <person name="Liu W."/>
            <person name="Santuari L."/>
            <person name="Cao Q."/>
            <person name="Sharma T."/>
            <person name="Shen D."/>
            <person name="Roswanjaya Y."/>
            <person name="Wardhani T."/>
            <person name="Kalhor M.S."/>
            <person name="Jansen J."/>
            <person name="Van den Hoogen J."/>
            <person name="Gungor B."/>
            <person name="Hartog M."/>
            <person name="Hontelez J."/>
            <person name="Verver J."/>
            <person name="Yang W.-C."/>
            <person name="Schijlen E."/>
            <person name="Repin R."/>
            <person name="Schilthuizen M."/>
            <person name="Schranz E."/>
            <person name="Heidstra R."/>
            <person name="Miyata K."/>
            <person name="Fedorova E."/>
            <person name="Kohlen W."/>
            <person name="Bisseling T."/>
            <person name="Smit S."/>
            <person name="Geurts R."/>
        </authorList>
    </citation>
    <scope>NUCLEOTIDE SEQUENCE [LARGE SCALE GENOMIC DNA]</scope>
    <source>
        <strain evidence="2">cv. WU1-14</strain>
    </source>
</reference>
<evidence type="ECO:0000313" key="2">
    <source>
        <dbReference type="Proteomes" id="UP000237105"/>
    </source>
</evidence>
<dbReference type="AlphaFoldDB" id="A0A2P5DA60"/>
<accession>A0A2P5DA60</accession>